<keyword evidence="2" id="KW-1185">Reference proteome</keyword>
<accession>A0ABS6DH74</accession>
<proteinExistence type="predicted"/>
<reference evidence="2" key="1">
    <citation type="submission" date="2023-07" db="EMBL/GenBank/DDBJ databases">
        <title>Cedecea davisae an AmpC producer and its therapeutic implications.</title>
        <authorList>
            <person name="Notter J."/>
        </authorList>
    </citation>
    <scope>NUCLEOTIDE SEQUENCE [LARGE SCALE GENOMIC DNA]</scope>
    <source>
        <strain evidence="2">1</strain>
    </source>
</reference>
<evidence type="ECO:0000313" key="2">
    <source>
        <dbReference type="Proteomes" id="UP000686327"/>
    </source>
</evidence>
<evidence type="ECO:0000313" key="1">
    <source>
        <dbReference type="EMBL" id="MBU4682550.1"/>
    </source>
</evidence>
<gene>
    <name evidence="1" type="ORF">KC222_11045</name>
</gene>
<dbReference type="EMBL" id="JAGRYU010000019">
    <property type="protein sequence ID" value="MBU4682550.1"/>
    <property type="molecule type" value="Genomic_DNA"/>
</dbReference>
<protein>
    <submittedName>
        <fullName evidence="1">Excisionase</fullName>
    </submittedName>
</protein>
<dbReference type="RefSeq" id="WP_216375773.1">
    <property type="nucleotide sequence ID" value="NZ_CP172054.1"/>
</dbReference>
<name>A0ABS6DH74_9ENTR</name>
<organism evidence="1 2">
    <name type="scientific">Cedecea davisae</name>
    <dbReference type="NCBI Taxonomy" id="158484"/>
    <lineage>
        <taxon>Bacteria</taxon>
        <taxon>Pseudomonadati</taxon>
        <taxon>Pseudomonadota</taxon>
        <taxon>Gammaproteobacteria</taxon>
        <taxon>Enterobacterales</taxon>
        <taxon>Enterobacteriaceae</taxon>
        <taxon>Cedecea</taxon>
    </lineage>
</organism>
<sequence>MDKKILVTRDLTEHYHISRKTLWKWQNHETMPKGFARPFPSPDFPGNPNRWKLSSVKEWEDRSREH</sequence>
<dbReference type="Proteomes" id="UP000686327">
    <property type="component" value="Unassembled WGS sequence"/>
</dbReference>
<comment type="caution">
    <text evidence="1">The sequence shown here is derived from an EMBL/GenBank/DDBJ whole genome shotgun (WGS) entry which is preliminary data.</text>
</comment>